<protein>
    <submittedName>
        <fullName evidence="9">Dolichyl-phosphate-mannose-protein mannosyltransferase</fullName>
    </submittedName>
</protein>
<evidence type="ECO:0000313" key="10">
    <source>
        <dbReference type="Proteomes" id="UP000295210"/>
    </source>
</evidence>
<evidence type="ECO:0000256" key="7">
    <source>
        <dbReference type="ARBA" id="ARBA00023136"/>
    </source>
</evidence>
<evidence type="ECO:0000256" key="4">
    <source>
        <dbReference type="ARBA" id="ARBA00022679"/>
    </source>
</evidence>
<feature type="transmembrane region" description="Helical" evidence="8">
    <location>
        <begin position="115"/>
        <end position="134"/>
    </location>
</feature>
<keyword evidence="2" id="KW-1003">Cell membrane</keyword>
<proteinExistence type="predicted"/>
<evidence type="ECO:0000313" key="9">
    <source>
        <dbReference type="EMBL" id="TCK74196.1"/>
    </source>
</evidence>
<evidence type="ECO:0000256" key="6">
    <source>
        <dbReference type="ARBA" id="ARBA00022989"/>
    </source>
</evidence>
<comment type="caution">
    <text evidence="9">The sequence shown here is derived from an EMBL/GenBank/DDBJ whole genome shotgun (WGS) entry which is preliminary data.</text>
</comment>
<evidence type="ECO:0000256" key="5">
    <source>
        <dbReference type="ARBA" id="ARBA00022692"/>
    </source>
</evidence>
<comment type="subcellular location">
    <subcellularLocation>
        <location evidence="1">Cell membrane</location>
        <topology evidence="1">Multi-pass membrane protein</topology>
    </subcellularLocation>
</comment>
<feature type="transmembrane region" description="Helical" evidence="8">
    <location>
        <begin position="179"/>
        <end position="206"/>
    </location>
</feature>
<feature type="transmembrane region" description="Helical" evidence="8">
    <location>
        <begin position="218"/>
        <end position="238"/>
    </location>
</feature>
<dbReference type="PANTHER" id="PTHR33908">
    <property type="entry name" value="MANNOSYLTRANSFERASE YKCB-RELATED"/>
    <property type="match status" value="1"/>
</dbReference>
<sequence>MIFWVALIVRLAYITLAHTYRLKPYDHYFGFGWEMGRIGRALATGYGYADPFRGHTGPTAWVTPLYPLLMGGVFKLTGVFTPLSAWILLAIDSVFSALMVRTTWEIGARVFNTRVARWSGWLWALYPAAMQYAVRWIWEMTLSAFLLSWVYVLALRMCNIGGPPEEAATAASPRRWAIFGLLWGLIALSNASLLVFLPACGLWVLIGALRSGSRARQQAVGVVLASVLCLACIAPWTYRNWRVFHQFIPMRANFGAELYMGNGPGSVGLLMEYYHPFQDATQLRLYREMGEVAYAKMRGRMAEAIIKADPAHFAGVTLRRIYFFWAGVLHTSSDHRWEEYGRDLNFQFISIAGLLGLALALYRKIPGAWLFAWAFITLPFIYYFVTVAARFRHPLEPLITVLAVNLFQSAEKRRKPLTPAV</sequence>
<keyword evidence="5 8" id="KW-0812">Transmembrane</keyword>
<dbReference type="InterPro" id="IPR050297">
    <property type="entry name" value="LipidA_mod_glycosyltrf_83"/>
</dbReference>
<keyword evidence="4 9" id="KW-0808">Transferase</keyword>
<dbReference type="GO" id="GO:0005886">
    <property type="term" value="C:plasma membrane"/>
    <property type="evidence" value="ECO:0007669"/>
    <property type="project" value="UniProtKB-SubCell"/>
</dbReference>
<feature type="transmembrane region" description="Helical" evidence="8">
    <location>
        <begin position="344"/>
        <end position="362"/>
    </location>
</feature>
<dbReference type="PANTHER" id="PTHR33908:SF11">
    <property type="entry name" value="MEMBRANE PROTEIN"/>
    <property type="match status" value="1"/>
</dbReference>
<keyword evidence="6 8" id="KW-1133">Transmembrane helix</keyword>
<accession>A0A4R1L7J0</accession>
<feature type="transmembrane region" description="Helical" evidence="8">
    <location>
        <begin position="368"/>
        <end position="385"/>
    </location>
</feature>
<organism evidence="9 10">
    <name type="scientific">Acidipila rosea</name>
    <dbReference type="NCBI Taxonomy" id="768535"/>
    <lineage>
        <taxon>Bacteria</taxon>
        <taxon>Pseudomonadati</taxon>
        <taxon>Acidobacteriota</taxon>
        <taxon>Terriglobia</taxon>
        <taxon>Terriglobales</taxon>
        <taxon>Acidobacteriaceae</taxon>
        <taxon>Acidipila</taxon>
    </lineage>
</organism>
<feature type="transmembrane region" description="Helical" evidence="8">
    <location>
        <begin position="83"/>
        <end position="103"/>
    </location>
</feature>
<evidence type="ECO:0000256" key="3">
    <source>
        <dbReference type="ARBA" id="ARBA00022676"/>
    </source>
</evidence>
<dbReference type="OrthoDB" id="136232at2"/>
<reference evidence="9 10" key="1">
    <citation type="submission" date="2019-03" db="EMBL/GenBank/DDBJ databases">
        <title>Genomic Encyclopedia of Type Strains, Phase IV (KMG-IV): sequencing the most valuable type-strain genomes for metagenomic binning, comparative biology and taxonomic classification.</title>
        <authorList>
            <person name="Goeker M."/>
        </authorList>
    </citation>
    <scope>NUCLEOTIDE SEQUENCE [LARGE SCALE GENOMIC DNA]</scope>
    <source>
        <strain evidence="9 10">DSM 103428</strain>
    </source>
</reference>
<evidence type="ECO:0000256" key="2">
    <source>
        <dbReference type="ARBA" id="ARBA00022475"/>
    </source>
</evidence>
<dbReference type="GO" id="GO:0016763">
    <property type="term" value="F:pentosyltransferase activity"/>
    <property type="evidence" value="ECO:0007669"/>
    <property type="project" value="TreeGrafter"/>
</dbReference>
<dbReference type="GO" id="GO:0009103">
    <property type="term" value="P:lipopolysaccharide biosynthetic process"/>
    <property type="evidence" value="ECO:0007669"/>
    <property type="project" value="UniProtKB-ARBA"/>
</dbReference>
<dbReference type="Proteomes" id="UP000295210">
    <property type="component" value="Unassembled WGS sequence"/>
</dbReference>
<keyword evidence="3 9" id="KW-0328">Glycosyltransferase</keyword>
<evidence type="ECO:0000256" key="8">
    <source>
        <dbReference type="SAM" id="Phobius"/>
    </source>
</evidence>
<dbReference type="EMBL" id="SMGK01000002">
    <property type="protein sequence ID" value="TCK74196.1"/>
    <property type="molecule type" value="Genomic_DNA"/>
</dbReference>
<evidence type="ECO:0000256" key="1">
    <source>
        <dbReference type="ARBA" id="ARBA00004651"/>
    </source>
</evidence>
<gene>
    <name evidence="9" type="ORF">C7378_1818</name>
</gene>
<keyword evidence="7 8" id="KW-0472">Membrane</keyword>
<dbReference type="AlphaFoldDB" id="A0A4R1L7J0"/>
<name>A0A4R1L7J0_9BACT</name>
<keyword evidence="10" id="KW-1185">Reference proteome</keyword>